<evidence type="ECO:0000259" key="1">
    <source>
        <dbReference type="Pfam" id="PF13843"/>
    </source>
</evidence>
<sequence>MRSMKTTVILIQMPNSFTVIMRADRNKIWTQIVRDFLLKTMRHRSALLQETISMEKTVSNGPKYPKYSKNTRTLQHNIVIKCPGVKSINLHKTDPEEVWNLFFDDRQIQIILQYSNLRMAKLREKYKNKNSSDTLDLDIIELKAFIGLLMLTAIFKSNHEDIR</sequence>
<accession>A0A9P0P0E8</accession>
<dbReference type="InterPro" id="IPR029526">
    <property type="entry name" value="PGBD"/>
</dbReference>
<keyword evidence="3" id="KW-1185">Reference proteome</keyword>
<dbReference type="EMBL" id="CAKOFQ010006687">
    <property type="protein sequence ID" value="CAH1960198.1"/>
    <property type="molecule type" value="Genomic_DNA"/>
</dbReference>
<proteinExistence type="predicted"/>
<dbReference type="AlphaFoldDB" id="A0A9P0P0E8"/>
<feature type="domain" description="PiggyBac transposable element-derived protein" evidence="1">
    <location>
        <begin position="94"/>
        <end position="158"/>
    </location>
</feature>
<comment type="caution">
    <text evidence="2">The sequence shown here is derived from an EMBL/GenBank/DDBJ whole genome shotgun (WGS) entry which is preliminary data.</text>
</comment>
<gene>
    <name evidence="2" type="ORF">ACAOBT_LOCUS3597</name>
</gene>
<protein>
    <recommendedName>
        <fullName evidence="1">PiggyBac transposable element-derived protein domain-containing protein</fullName>
    </recommendedName>
</protein>
<dbReference type="Proteomes" id="UP001152888">
    <property type="component" value="Unassembled WGS sequence"/>
</dbReference>
<evidence type="ECO:0000313" key="2">
    <source>
        <dbReference type="EMBL" id="CAH1960198.1"/>
    </source>
</evidence>
<evidence type="ECO:0000313" key="3">
    <source>
        <dbReference type="Proteomes" id="UP001152888"/>
    </source>
</evidence>
<dbReference type="OrthoDB" id="6431208at2759"/>
<reference evidence="2" key="1">
    <citation type="submission" date="2022-03" db="EMBL/GenBank/DDBJ databases">
        <authorList>
            <person name="Sayadi A."/>
        </authorList>
    </citation>
    <scope>NUCLEOTIDE SEQUENCE</scope>
</reference>
<dbReference type="Pfam" id="PF13843">
    <property type="entry name" value="DDE_Tnp_1_7"/>
    <property type="match status" value="1"/>
</dbReference>
<organism evidence="2 3">
    <name type="scientific">Acanthoscelides obtectus</name>
    <name type="common">Bean weevil</name>
    <name type="synonym">Bruchus obtectus</name>
    <dbReference type="NCBI Taxonomy" id="200917"/>
    <lineage>
        <taxon>Eukaryota</taxon>
        <taxon>Metazoa</taxon>
        <taxon>Ecdysozoa</taxon>
        <taxon>Arthropoda</taxon>
        <taxon>Hexapoda</taxon>
        <taxon>Insecta</taxon>
        <taxon>Pterygota</taxon>
        <taxon>Neoptera</taxon>
        <taxon>Endopterygota</taxon>
        <taxon>Coleoptera</taxon>
        <taxon>Polyphaga</taxon>
        <taxon>Cucujiformia</taxon>
        <taxon>Chrysomeloidea</taxon>
        <taxon>Chrysomelidae</taxon>
        <taxon>Bruchinae</taxon>
        <taxon>Bruchini</taxon>
        <taxon>Acanthoscelides</taxon>
    </lineage>
</organism>
<name>A0A9P0P0E8_ACAOB</name>